<evidence type="ECO:0000256" key="5">
    <source>
        <dbReference type="ARBA" id="ARBA00023136"/>
    </source>
</evidence>
<keyword evidence="2" id="KW-1003">Cell membrane</keyword>
<evidence type="ECO:0000256" key="4">
    <source>
        <dbReference type="ARBA" id="ARBA00022989"/>
    </source>
</evidence>
<dbReference type="InterPro" id="IPR036259">
    <property type="entry name" value="MFS_trans_sf"/>
</dbReference>
<comment type="subcellular location">
    <subcellularLocation>
        <location evidence="1">Cell membrane</location>
        <topology evidence="1">Multi-pass membrane protein</topology>
    </subcellularLocation>
</comment>
<feature type="transmembrane region" description="Helical" evidence="7">
    <location>
        <begin position="77"/>
        <end position="96"/>
    </location>
</feature>
<dbReference type="Pfam" id="PF07690">
    <property type="entry name" value="MFS_1"/>
    <property type="match status" value="1"/>
</dbReference>
<dbReference type="CDD" id="cd17473">
    <property type="entry name" value="MFS_arabinose_efflux_permease_like"/>
    <property type="match status" value="1"/>
</dbReference>
<dbReference type="InterPro" id="IPR020846">
    <property type="entry name" value="MFS_dom"/>
</dbReference>
<dbReference type="PANTHER" id="PTHR43124:SF3">
    <property type="entry name" value="CHLORAMPHENICOL EFFLUX PUMP RV0191"/>
    <property type="match status" value="1"/>
</dbReference>
<dbReference type="PROSITE" id="PS00217">
    <property type="entry name" value="SUGAR_TRANSPORT_2"/>
    <property type="match status" value="1"/>
</dbReference>
<keyword evidence="5 7" id="KW-0472">Membrane</keyword>
<name>A0ABW1MXH8_9ACTN</name>
<dbReference type="InterPro" id="IPR005828">
    <property type="entry name" value="MFS_sugar_transport-like"/>
</dbReference>
<feature type="transmembrane region" description="Helical" evidence="7">
    <location>
        <begin position="46"/>
        <end position="65"/>
    </location>
</feature>
<dbReference type="Gene3D" id="1.20.1250.20">
    <property type="entry name" value="MFS general substrate transporter like domains"/>
    <property type="match status" value="1"/>
</dbReference>
<feature type="region of interest" description="Disordered" evidence="6">
    <location>
        <begin position="390"/>
        <end position="415"/>
    </location>
</feature>
<dbReference type="EMBL" id="JBHSPX010000015">
    <property type="protein sequence ID" value="MFC6067925.1"/>
    <property type="molecule type" value="Genomic_DNA"/>
</dbReference>
<dbReference type="InterPro" id="IPR011701">
    <property type="entry name" value="MFS"/>
</dbReference>
<sequence>MTAATTTPRTGVFPLLLFASTLTVMAGSVLSPVIEILRGDLGVSGTAAGLVVTVHSLGIALVSPFAGRLLDRFGTRVPLAAGLLVYGVAGGAGALLDSYPALIVARLVFGAGASFVFAGTTVALLSLYQGRAKDRAMGWRSTATSLGGVLWPLAAGAVGGISWHLPFAIYLIAIPLGIATVLILPKHAVPAGGPAGAPMGAVALLRRHRILLAWYGLQFLSSLLLYALMVFLPQQLAAAGVTSPMLVSLYTVAMSAVMSLIGLGYAPLRERLGERTLLHVAVALWVVSFALLAVTSQPILLFLVPVLFGIGQGVFFPVVTVLIGEGVPEAVRGQATSLSGTATFAGQFVSPLLVGPLLAATGFEAGFFLVAGVPALALAALLFTRNARRGTRTAPPADTAGTTEAPAASHTATVR</sequence>
<dbReference type="Proteomes" id="UP001596139">
    <property type="component" value="Unassembled WGS sequence"/>
</dbReference>
<evidence type="ECO:0000256" key="2">
    <source>
        <dbReference type="ARBA" id="ARBA00022475"/>
    </source>
</evidence>
<feature type="transmembrane region" description="Helical" evidence="7">
    <location>
        <begin position="167"/>
        <end position="189"/>
    </location>
</feature>
<dbReference type="PROSITE" id="PS50850">
    <property type="entry name" value="MFS"/>
    <property type="match status" value="1"/>
</dbReference>
<protein>
    <submittedName>
        <fullName evidence="9">MFS transporter</fullName>
    </submittedName>
</protein>
<feature type="transmembrane region" description="Helical" evidence="7">
    <location>
        <begin position="300"/>
        <end position="323"/>
    </location>
</feature>
<dbReference type="RefSeq" id="WP_063761921.1">
    <property type="nucleotide sequence ID" value="NZ_JBHSPX010000015.1"/>
</dbReference>
<feature type="transmembrane region" description="Helical" evidence="7">
    <location>
        <begin position="277"/>
        <end position="294"/>
    </location>
</feature>
<evidence type="ECO:0000256" key="1">
    <source>
        <dbReference type="ARBA" id="ARBA00004651"/>
    </source>
</evidence>
<feature type="transmembrane region" description="Helical" evidence="7">
    <location>
        <begin position="139"/>
        <end position="161"/>
    </location>
</feature>
<feature type="transmembrane region" description="Helical" evidence="7">
    <location>
        <begin position="210"/>
        <end position="232"/>
    </location>
</feature>
<feature type="transmembrane region" description="Helical" evidence="7">
    <location>
        <begin position="365"/>
        <end position="383"/>
    </location>
</feature>
<feature type="transmembrane region" description="Helical" evidence="7">
    <location>
        <begin position="244"/>
        <end position="265"/>
    </location>
</feature>
<evidence type="ECO:0000259" key="8">
    <source>
        <dbReference type="PROSITE" id="PS50850"/>
    </source>
</evidence>
<feature type="transmembrane region" description="Helical" evidence="7">
    <location>
        <begin position="335"/>
        <end position="359"/>
    </location>
</feature>
<feature type="domain" description="Major facilitator superfamily (MFS) profile" evidence="8">
    <location>
        <begin position="12"/>
        <end position="389"/>
    </location>
</feature>
<dbReference type="SUPFAM" id="SSF103473">
    <property type="entry name" value="MFS general substrate transporter"/>
    <property type="match status" value="1"/>
</dbReference>
<evidence type="ECO:0000256" key="3">
    <source>
        <dbReference type="ARBA" id="ARBA00022692"/>
    </source>
</evidence>
<dbReference type="PANTHER" id="PTHR43124">
    <property type="entry name" value="PURINE EFFLUX PUMP PBUE"/>
    <property type="match status" value="1"/>
</dbReference>
<reference evidence="10" key="1">
    <citation type="journal article" date="2019" name="Int. J. Syst. Evol. Microbiol.">
        <title>The Global Catalogue of Microorganisms (GCM) 10K type strain sequencing project: providing services to taxonomists for standard genome sequencing and annotation.</title>
        <authorList>
            <consortium name="The Broad Institute Genomics Platform"/>
            <consortium name="The Broad Institute Genome Sequencing Center for Infectious Disease"/>
            <person name="Wu L."/>
            <person name="Ma J."/>
        </authorList>
    </citation>
    <scope>NUCLEOTIDE SEQUENCE [LARGE SCALE GENOMIC DNA]</scope>
    <source>
        <strain evidence="10">CGMCC 1.15180</strain>
    </source>
</reference>
<feature type="transmembrane region" description="Helical" evidence="7">
    <location>
        <begin position="102"/>
        <end position="127"/>
    </location>
</feature>
<proteinExistence type="predicted"/>
<keyword evidence="3 7" id="KW-0812">Transmembrane</keyword>
<keyword evidence="10" id="KW-1185">Reference proteome</keyword>
<gene>
    <name evidence="9" type="ORF">ACFP4F_36000</name>
</gene>
<comment type="caution">
    <text evidence="9">The sequence shown here is derived from an EMBL/GenBank/DDBJ whole genome shotgun (WGS) entry which is preliminary data.</text>
</comment>
<dbReference type="InterPro" id="IPR050189">
    <property type="entry name" value="MFS_Efflux_Transporters"/>
</dbReference>
<keyword evidence="4 7" id="KW-1133">Transmembrane helix</keyword>
<dbReference type="Pfam" id="PF00083">
    <property type="entry name" value="Sugar_tr"/>
    <property type="match status" value="1"/>
</dbReference>
<dbReference type="InterPro" id="IPR005829">
    <property type="entry name" value="Sugar_transporter_CS"/>
</dbReference>
<evidence type="ECO:0000256" key="7">
    <source>
        <dbReference type="SAM" id="Phobius"/>
    </source>
</evidence>
<organism evidence="9 10">
    <name type="scientific">Streptomyces ochraceiscleroticus</name>
    <dbReference type="NCBI Taxonomy" id="47761"/>
    <lineage>
        <taxon>Bacteria</taxon>
        <taxon>Bacillati</taxon>
        <taxon>Actinomycetota</taxon>
        <taxon>Actinomycetes</taxon>
        <taxon>Kitasatosporales</taxon>
        <taxon>Streptomycetaceae</taxon>
        <taxon>Streptomyces</taxon>
    </lineage>
</organism>
<feature type="transmembrane region" description="Helical" evidence="7">
    <location>
        <begin position="12"/>
        <end position="34"/>
    </location>
</feature>
<evidence type="ECO:0000313" key="9">
    <source>
        <dbReference type="EMBL" id="MFC6067925.1"/>
    </source>
</evidence>
<accession>A0ABW1MXH8</accession>
<evidence type="ECO:0000313" key="10">
    <source>
        <dbReference type="Proteomes" id="UP001596139"/>
    </source>
</evidence>
<evidence type="ECO:0000256" key="6">
    <source>
        <dbReference type="SAM" id="MobiDB-lite"/>
    </source>
</evidence>